<dbReference type="Proteomes" id="UP001227230">
    <property type="component" value="Chromosome 7"/>
</dbReference>
<evidence type="ECO:0000256" key="5">
    <source>
        <dbReference type="ARBA" id="ARBA00022989"/>
    </source>
</evidence>
<proteinExistence type="inferred from homology"/>
<dbReference type="EMBL" id="CP126654">
    <property type="protein sequence ID" value="WJZ90848.1"/>
    <property type="molecule type" value="Genomic_DNA"/>
</dbReference>
<evidence type="ECO:0000256" key="1">
    <source>
        <dbReference type="ARBA" id="ARBA00004167"/>
    </source>
</evidence>
<comment type="similarity">
    <text evidence="2 7">Belongs to the cytochrome P450 family.</text>
</comment>
<dbReference type="SUPFAM" id="SSF48264">
    <property type="entry name" value="Cytochrome P450"/>
    <property type="match status" value="1"/>
</dbReference>
<comment type="subcellular location">
    <subcellularLocation>
        <location evidence="1">Membrane</location>
        <topology evidence="1">Single-pass membrane protein</topology>
    </subcellularLocation>
</comment>
<keyword evidence="7" id="KW-0560">Oxidoreductase</keyword>
<reference evidence="8 9" key="1">
    <citation type="journal article" date="2023" name="Hortic Res">
        <title>The complete reference genome for grapevine (Vitis vinifera L.) genetics and breeding.</title>
        <authorList>
            <person name="Shi X."/>
            <person name="Cao S."/>
            <person name="Wang X."/>
            <person name="Huang S."/>
            <person name="Wang Y."/>
            <person name="Liu Z."/>
            <person name="Liu W."/>
            <person name="Leng X."/>
            <person name="Peng Y."/>
            <person name="Wang N."/>
            <person name="Wang Y."/>
            <person name="Ma Z."/>
            <person name="Xu X."/>
            <person name="Zhang F."/>
            <person name="Xue H."/>
            <person name="Zhong H."/>
            <person name="Wang Y."/>
            <person name="Zhang K."/>
            <person name="Velt A."/>
            <person name="Avia K."/>
            <person name="Holtgrawe D."/>
            <person name="Grimplet J."/>
            <person name="Matus J.T."/>
            <person name="Ware D."/>
            <person name="Wu X."/>
            <person name="Wang H."/>
            <person name="Liu C."/>
            <person name="Fang Y."/>
            <person name="Rustenholz C."/>
            <person name="Cheng Z."/>
            <person name="Xiao H."/>
            <person name="Zhou Y."/>
        </authorList>
    </citation>
    <scope>NUCLEOTIDE SEQUENCE [LARGE SCALE GENOMIC DNA]</scope>
    <source>
        <strain evidence="9">cv. Pinot noir / PN40024</strain>
        <tissue evidence="8">Leaf</tissue>
    </source>
</reference>
<evidence type="ECO:0000313" key="8">
    <source>
        <dbReference type="EMBL" id="WJZ90848.1"/>
    </source>
</evidence>
<dbReference type="InterPro" id="IPR002401">
    <property type="entry name" value="Cyt_P450_E_grp-I"/>
</dbReference>
<gene>
    <name evidence="8" type="ORF">VitviT2T_009965</name>
</gene>
<evidence type="ECO:0000256" key="4">
    <source>
        <dbReference type="ARBA" id="ARBA00022723"/>
    </source>
</evidence>
<evidence type="ECO:0000256" key="6">
    <source>
        <dbReference type="ARBA" id="ARBA00023004"/>
    </source>
</evidence>
<sequence>MRNNEAFTTALGTYRQALTDLTYGGYTIPKGWKTHWNVISTYRDPQYVPDPEQFDPSRFEGKGLAPYSFAPFGGGPRMCPGKEYA</sequence>
<dbReference type="PRINTS" id="PR00463">
    <property type="entry name" value="EP450I"/>
</dbReference>
<keyword evidence="5" id="KW-1133">Transmembrane helix</keyword>
<evidence type="ECO:0000313" key="9">
    <source>
        <dbReference type="Proteomes" id="UP001227230"/>
    </source>
</evidence>
<keyword evidence="9" id="KW-1185">Reference proteome</keyword>
<name>A0ABY9C7Y1_VITVI</name>
<dbReference type="InterPro" id="IPR017972">
    <property type="entry name" value="Cyt_P450_CS"/>
</dbReference>
<evidence type="ECO:0000256" key="7">
    <source>
        <dbReference type="RuleBase" id="RU000461"/>
    </source>
</evidence>
<dbReference type="Gene3D" id="1.10.630.10">
    <property type="entry name" value="Cytochrome P450"/>
    <property type="match status" value="1"/>
</dbReference>
<keyword evidence="7" id="KW-0349">Heme</keyword>
<evidence type="ECO:0000256" key="2">
    <source>
        <dbReference type="ARBA" id="ARBA00010617"/>
    </source>
</evidence>
<dbReference type="InterPro" id="IPR001128">
    <property type="entry name" value="Cyt_P450"/>
</dbReference>
<dbReference type="PANTHER" id="PTHR24286:SF53">
    <property type="entry name" value="BETA-AMYRIN 28-OXIDASE-LIKE"/>
    <property type="match status" value="1"/>
</dbReference>
<keyword evidence="4 7" id="KW-0479">Metal-binding</keyword>
<keyword evidence="3" id="KW-0812">Transmembrane</keyword>
<dbReference type="PROSITE" id="PS00086">
    <property type="entry name" value="CYTOCHROME_P450"/>
    <property type="match status" value="1"/>
</dbReference>
<keyword evidence="5" id="KW-0472">Membrane</keyword>
<organism evidence="8 9">
    <name type="scientific">Vitis vinifera</name>
    <name type="common">Grape</name>
    <dbReference type="NCBI Taxonomy" id="29760"/>
    <lineage>
        <taxon>Eukaryota</taxon>
        <taxon>Viridiplantae</taxon>
        <taxon>Streptophyta</taxon>
        <taxon>Embryophyta</taxon>
        <taxon>Tracheophyta</taxon>
        <taxon>Spermatophyta</taxon>
        <taxon>Magnoliopsida</taxon>
        <taxon>eudicotyledons</taxon>
        <taxon>Gunneridae</taxon>
        <taxon>Pentapetalae</taxon>
        <taxon>rosids</taxon>
        <taxon>Vitales</taxon>
        <taxon>Vitaceae</taxon>
        <taxon>Viteae</taxon>
        <taxon>Vitis</taxon>
    </lineage>
</organism>
<evidence type="ECO:0000256" key="3">
    <source>
        <dbReference type="ARBA" id="ARBA00022692"/>
    </source>
</evidence>
<dbReference type="InterPro" id="IPR036396">
    <property type="entry name" value="Cyt_P450_sf"/>
</dbReference>
<dbReference type="Pfam" id="PF00067">
    <property type="entry name" value="p450"/>
    <property type="match status" value="1"/>
</dbReference>
<accession>A0ABY9C7Y1</accession>
<evidence type="ECO:0008006" key="10">
    <source>
        <dbReference type="Google" id="ProtNLM"/>
    </source>
</evidence>
<keyword evidence="7" id="KW-0503">Monooxygenase</keyword>
<protein>
    <recommendedName>
        <fullName evidence="10">Beta-amyrin 28-oxidase</fullName>
    </recommendedName>
</protein>
<keyword evidence="6 7" id="KW-0408">Iron</keyword>
<dbReference type="PANTHER" id="PTHR24286">
    <property type="entry name" value="CYTOCHROME P450 26"/>
    <property type="match status" value="1"/>
</dbReference>